<dbReference type="PROSITE" id="PS00175">
    <property type="entry name" value="PG_MUTASE"/>
    <property type="match status" value="1"/>
</dbReference>
<keyword evidence="4" id="KW-1185">Reference proteome</keyword>
<dbReference type="InterPro" id="IPR050275">
    <property type="entry name" value="PGM_Phosphatase"/>
</dbReference>
<dbReference type="Proteomes" id="UP001050975">
    <property type="component" value="Unassembled WGS sequence"/>
</dbReference>
<evidence type="ECO:0000313" key="4">
    <source>
        <dbReference type="Proteomes" id="UP001050975"/>
    </source>
</evidence>
<dbReference type="InterPro" id="IPR029033">
    <property type="entry name" value="His_PPase_superfam"/>
</dbReference>
<feature type="binding site" evidence="2">
    <location>
        <begin position="20"/>
        <end position="21"/>
    </location>
    <ligand>
        <name>substrate</name>
    </ligand>
</feature>
<dbReference type="InterPro" id="IPR001345">
    <property type="entry name" value="PG/BPGM_mutase_AS"/>
</dbReference>
<reference evidence="3" key="1">
    <citation type="submission" date="2019-10" db="EMBL/GenBank/DDBJ databases">
        <title>Draft genome sequece of Microseira wollei NIES-4236.</title>
        <authorList>
            <person name="Yamaguchi H."/>
            <person name="Suzuki S."/>
            <person name="Kawachi M."/>
        </authorList>
    </citation>
    <scope>NUCLEOTIDE SEQUENCE</scope>
    <source>
        <strain evidence="3">NIES-4236</strain>
    </source>
</reference>
<sequence>MKLVIVRHGETEWNVQNKATGQLDSPLTPKGIRQAHAIADRLRRLSFTTFYSSDLGRAVQTANIIAEICGKKVIFDSELREWNMGIFQGLTVSEMHKKFPQERQDYERIGFEYVIPEGESLRQCMDRGFRVLNAIAERHLDETVVVVTHGCLLMSFFEVVLNLPPGNSWRFQLHNGNLCVFEYVNKRWCLIVWNDTSHLENMETLTVSLNS</sequence>
<dbReference type="RefSeq" id="WP_226588230.1">
    <property type="nucleotide sequence ID" value="NZ_BLAY01000131.1"/>
</dbReference>
<dbReference type="AlphaFoldDB" id="A0AAV3XLP6"/>
<dbReference type="InterPro" id="IPR013078">
    <property type="entry name" value="His_Pase_superF_clade-1"/>
</dbReference>
<evidence type="ECO:0000256" key="2">
    <source>
        <dbReference type="PIRSR" id="PIRSR613078-2"/>
    </source>
</evidence>
<dbReference type="Pfam" id="PF00300">
    <property type="entry name" value="His_Phos_1"/>
    <property type="match status" value="1"/>
</dbReference>
<evidence type="ECO:0000256" key="1">
    <source>
        <dbReference type="PIRSR" id="PIRSR613078-1"/>
    </source>
</evidence>
<comment type="caution">
    <text evidence="3">The sequence shown here is derived from an EMBL/GenBank/DDBJ whole genome shotgun (WGS) entry which is preliminary data.</text>
</comment>
<feature type="binding site" evidence="2">
    <location>
        <begin position="7"/>
        <end position="14"/>
    </location>
    <ligand>
        <name>substrate</name>
    </ligand>
</feature>
<dbReference type="GO" id="GO:0005737">
    <property type="term" value="C:cytoplasm"/>
    <property type="evidence" value="ECO:0007669"/>
    <property type="project" value="TreeGrafter"/>
</dbReference>
<gene>
    <name evidence="3" type="ORF">MiSe_65250</name>
</gene>
<protein>
    <submittedName>
        <fullName evidence="3">Phosphoglycerate mutase</fullName>
    </submittedName>
</protein>
<feature type="binding site" evidence="2">
    <location>
        <position position="57"/>
    </location>
    <ligand>
        <name>substrate</name>
    </ligand>
</feature>
<dbReference type="Gene3D" id="3.40.50.1240">
    <property type="entry name" value="Phosphoglycerate mutase-like"/>
    <property type="match status" value="1"/>
</dbReference>
<feature type="active site" description="Tele-phosphohistidine intermediate" evidence="1">
    <location>
        <position position="8"/>
    </location>
</feature>
<evidence type="ECO:0000313" key="3">
    <source>
        <dbReference type="EMBL" id="GET41711.1"/>
    </source>
</evidence>
<dbReference type="SUPFAM" id="SSF53254">
    <property type="entry name" value="Phosphoglycerate mutase-like"/>
    <property type="match status" value="1"/>
</dbReference>
<dbReference type="CDD" id="cd07067">
    <property type="entry name" value="HP_PGM_like"/>
    <property type="match status" value="1"/>
</dbReference>
<proteinExistence type="predicted"/>
<organism evidence="3 4">
    <name type="scientific">Microseira wollei NIES-4236</name>
    <dbReference type="NCBI Taxonomy" id="2530354"/>
    <lineage>
        <taxon>Bacteria</taxon>
        <taxon>Bacillati</taxon>
        <taxon>Cyanobacteriota</taxon>
        <taxon>Cyanophyceae</taxon>
        <taxon>Oscillatoriophycideae</taxon>
        <taxon>Aerosakkonematales</taxon>
        <taxon>Aerosakkonemataceae</taxon>
        <taxon>Microseira</taxon>
    </lineage>
</organism>
<name>A0AAV3XLP6_9CYAN</name>
<feature type="active site" description="Proton donor/acceptor" evidence="1">
    <location>
        <position position="81"/>
    </location>
</feature>
<dbReference type="GO" id="GO:0016791">
    <property type="term" value="F:phosphatase activity"/>
    <property type="evidence" value="ECO:0007669"/>
    <property type="project" value="TreeGrafter"/>
</dbReference>
<dbReference type="EMBL" id="BLAY01000131">
    <property type="protein sequence ID" value="GET41711.1"/>
    <property type="molecule type" value="Genomic_DNA"/>
</dbReference>
<dbReference type="PANTHER" id="PTHR48100:SF59">
    <property type="entry name" value="ADENOSYLCOBALAMIN_ALPHA-RIBAZOLE PHOSPHATASE"/>
    <property type="match status" value="1"/>
</dbReference>
<dbReference type="PANTHER" id="PTHR48100">
    <property type="entry name" value="BROAD-SPECIFICITY PHOSPHATASE YOR283W-RELATED"/>
    <property type="match status" value="1"/>
</dbReference>
<accession>A0AAV3XLP6</accession>
<dbReference type="SMART" id="SM00855">
    <property type="entry name" value="PGAM"/>
    <property type="match status" value="1"/>
</dbReference>